<comment type="caution">
    <text evidence="1">The sequence shown here is derived from an EMBL/GenBank/DDBJ whole genome shotgun (WGS) entry which is preliminary data.</text>
</comment>
<sequence>MIWSLKDSCIFELKYRKDVDKSIQFSDDGFLMFYLNRRNSQDFIDIFSLIDWKPVTSFQLHTRDAAGFTINHSPSEVGHSFFCVWDSPAEKSFYTYSLSGALVQSFNMEPLAVPQAITQVPNLSLTLGIRGVQFSPNPKQPLLAVGSFDEHVRLFTLHPFTTIDMFEHLPVFPLRLTDDPAIPTCITPETNIYIHTSPNHTNTIIHIRPRLTLSSQSSSLQSTLSSISTPVRRTRTESLPASRYHIIPTHPPTEIGESINTADALYLSREPGPSKQRQSFSSATALFHQLSPMIKTATTHKLPTGKEHDTQQLSTKLSDPRPHTGTKLMGWSHDGIFLATVSSSCPHCVWIWNVAKLILDSIIILHSPIKRIKWHPQRQILSIIIPTSSSFIVWTAESCSIQHDQNESISSLKWLQINDENFHDGVARFPFVLFHGSTYSLHQVTHL</sequence>
<keyword evidence="2" id="KW-1185">Reference proteome</keyword>
<dbReference type="EMBL" id="JARBJD010000001">
    <property type="protein sequence ID" value="KAK2964723.1"/>
    <property type="molecule type" value="Genomic_DNA"/>
</dbReference>
<dbReference type="Gene3D" id="2.130.10.10">
    <property type="entry name" value="YVTN repeat-like/Quinoprotein amine dehydrogenase"/>
    <property type="match status" value="1"/>
</dbReference>
<reference evidence="1 2" key="1">
    <citation type="journal article" date="2022" name="bioRxiv">
        <title>Genomics of Preaxostyla Flagellates Illuminates Evolutionary Transitions and the Path Towards Mitochondrial Loss.</title>
        <authorList>
            <person name="Novak L.V.F."/>
            <person name="Treitli S.C."/>
            <person name="Pyrih J."/>
            <person name="Halakuc P."/>
            <person name="Pipaliya S.V."/>
            <person name="Vacek V."/>
            <person name="Brzon O."/>
            <person name="Soukal P."/>
            <person name="Eme L."/>
            <person name="Dacks J.B."/>
            <person name="Karnkowska A."/>
            <person name="Elias M."/>
            <person name="Hampl V."/>
        </authorList>
    </citation>
    <scope>NUCLEOTIDE SEQUENCE [LARGE SCALE GENOMIC DNA]</scope>
    <source>
        <strain evidence="1">NAU3</strain>
        <tissue evidence="1">Gut</tissue>
    </source>
</reference>
<protein>
    <recommendedName>
        <fullName evidence="3">WD repeat-containing protein</fullName>
    </recommendedName>
</protein>
<dbReference type="Proteomes" id="UP001281761">
    <property type="component" value="Unassembled WGS sequence"/>
</dbReference>
<name>A0ABQ9YLT6_9EUKA</name>
<proteinExistence type="predicted"/>
<evidence type="ECO:0000313" key="1">
    <source>
        <dbReference type="EMBL" id="KAK2964723.1"/>
    </source>
</evidence>
<gene>
    <name evidence="1" type="ORF">BLNAU_23</name>
</gene>
<dbReference type="PANTHER" id="PTHR16220">
    <property type="entry name" value="WD REPEAT PROTEIN 8-RELATED"/>
    <property type="match status" value="1"/>
</dbReference>
<evidence type="ECO:0008006" key="3">
    <source>
        <dbReference type="Google" id="ProtNLM"/>
    </source>
</evidence>
<dbReference type="InterPro" id="IPR015943">
    <property type="entry name" value="WD40/YVTN_repeat-like_dom_sf"/>
</dbReference>
<dbReference type="SUPFAM" id="SSF101908">
    <property type="entry name" value="Putative isomerase YbhE"/>
    <property type="match status" value="1"/>
</dbReference>
<accession>A0ABQ9YLT6</accession>
<organism evidence="1 2">
    <name type="scientific">Blattamonas nauphoetae</name>
    <dbReference type="NCBI Taxonomy" id="2049346"/>
    <lineage>
        <taxon>Eukaryota</taxon>
        <taxon>Metamonada</taxon>
        <taxon>Preaxostyla</taxon>
        <taxon>Oxymonadida</taxon>
        <taxon>Blattamonas</taxon>
    </lineage>
</organism>
<dbReference type="InterPro" id="IPR052778">
    <property type="entry name" value="Centrosome-WD_assoc"/>
</dbReference>
<dbReference type="PANTHER" id="PTHR16220:SF0">
    <property type="entry name" value="WD REPEAT-CONTAINING PROTEIN WRAP73"/>
    <property type="match status" value="1"/>
</dbReference>
<evidence type="ECO:0000313" key="2">
    <source>
        <dbReference type="Proteomes" id="UP001281761"/>
    </source>
</evidence>